<dbReference type="Proteomes" id="UP000430670">
    <property type="component" value="Unassembled WGS sequence"/>
</dbReference>
<comment type="caution">
    <text evidence="2">The sequence shown here is derived from an EMBL/GenBank/DDBJ whole genome shotgun (WGS) entry which is preliminary data.</text>
</comment>
<reference evidence="2 3" key="1">
    <citation type="submission" date="2019-11" db="EMBL/GenBank/DDBJ databases">
        <title>Whole-genome sequence of a the green, strictly anaerobic photosynthetic bacterium Heliobacillus mobilis DSM 6151.</title>
        <authorList>
            <person name="Kyndt J.A."/>
            <person name="Meyer T.E."/>
        </authorList>
    </citation>
    <scope>NUCLEOTIDE SEQUENCE [LARGE SCALE GENOMIC DNA]</scope>
    <source>
        <strain evidence="2 3">DSM 6151</strain>
    </source>
</reference>
<sequence>MRKVPLIFFSTISALLGFAIGQLLGTMFVIIFTIIGFIIPSILVVDKIYQQVLGPGDCRKIDELQKEQKM</sequence>
<keyword evidence="1" id="KW-0472">Membrane</keyword>
<keyword evidence="1" id="KW-0812">Transmembrane</keyword>
<organism evidence="2 3">
    <name type="scientific">Heliobacterium mobile</name>
    <name type="common">Heliobacillus mobilis</name>
    <dbReference type="NCBI Taxonomy" id="28064"/>
    <lineage>
        <taxon>Bacteria</taxon>
        <taxon>Bacillati</taxon>
        <taxon>Bacillota</taxon>
        <taxon>Clostridia</taxon>
        <taxon>Eubacteriales</taxon>
        <taxon>Heliobacteriaceae</taxon>
        <taxon>Heliobacterium</taxon>
    </lineage>
</organism>
<protein>
    <submittedName>
        <fullName evidence="2">Uncharacterized protein</fullName>
    </submittedName>
</protein>
<dbReference type="AlphaFoldDB" id="A0A6I3SBA8"/>
<keyword evidence="3" id="KW-1185">Reference proteome</keyword>
<accession>A0A6I3SBA8</accession>
<evidence type="ECO:0000313" key="3">
    <source>
        <dbReference type="Proteomes" id="UP000430670"/>
    </source>
</evidence>
<name>A0A6I3SBA8_HELMO</name>
<evidence type="ECO:0000313" key="2">
    <source>
        <dbReference type="EMBL" id="MTV47363.1"/>
    </source>
</evidence>
<feature type="transmembrane region" description="Helical" evidence="1">
    <location>
        <begin position="29"/>
        <end position="49"/>
    </location>
</feature>
<keyword evidence="1" id="KW-1133">Transmembrane helix</keyword>
<proteinExistence type="predicted"/>
<dbReference type="EMBL" id="WNKU01000001">
    <property type="protein sequence ID" value="MTV47363.1"/>
    <property type="molecule type" value="Genomic_DNA"/>
</dbReference>
<evidence type="ECO:0000256" key="1">
    <source>
        <dbReference type="SAM" id="Phobius"/>
    </source>
</evidence>
<gene>
    <name evidence="2" type="ORF">GJ688_00020</name>
</gene>